<dbReference type="GeneID" id="18832142"/>
<feature type="region of interest" description="Disordered" evidence="1">
    <location>
        <begin position="236"/>
        <end position="257"/>
    </location>
</feature>
<name>K5WQJ6_AGABU</name>
<reference evidence="3" key="1">
    <citation type="journal article" date="2012" name="Proc. Natl. Acad. Sci. U.S.A.">
        <title>Genome sequence of the button mushroom Agaricus bisporus reveals mechanisms governing adaptation to a humic-rich ecological niche.</title>
        <authorList>
            <person name="Morin E."/>
            <person name="Kohler A."/>
            <person name="Baker A.R."/>
            <person name="Foulongne-Oriol M."/>
            <person name="Lombard V."/>
            <person name="Nagy L.G."/>
            <person name="Ohm R.A."/>
            <person name="Patyshakuliyeva A."/>
            <person name="Brun A."/>
            <person name="Aerts A.L."/>
            <person name="Bailey A.M."/>
            <person name="Billette C."/>
            <person name="Coutinho P.M."/>
            <person name="Deakin G."/>
            <person name="Doddapaneni H."/>
            <person name="Floudas D."/>
            <person name="Grimwood J."/>
            <person name="Hilden K."/>
            <person name="Kuees U."/>
            <person name="LaButti K.M."/>
            <person name="Lapidus A."/>
            <person name="Lindquist E.A."/>
            <person name="Lucas S.M."/>
            <person name="Murat C."/>
            <person name="Riley R.W."/>
            <person name="Salamov A.A."/>
            <person name="Schmutz J."/>
            <person name="Subramanian V."/>
            <person name="Woesten H.A.B."/>
            <person name="Xu J."/>
            <person name="Eastwood D.C."/>
            <person name="Foster G.D."/>
            <person name="Sonnenberg A.S."/>
            <person name="Cullen D."/>
            <person name="de Vries R.P."/>
            <person name="Lundell T."/>
            <person name="Hibbett D.S."/>
            <person name="Henrissat B."/>
            <person name="Burton K.S."/>
            <person name="Kerrigan R.W."/>
            <person name="Challen M.P."/>
            <person name="Grigoriev I.V."/>
            <person name="Martin F."/>
        </authorList>
    </citation>
    <scope>NUCLEOTIDE SEQUENCE [LARGE SCALE GENOMIC DNA]</scope>
    <source>
        <strain evidence="3">JB137-S8 / ATCC MYA-4627 / FGSC 10392</strain>
    </source>
</reference>
<dbReference type="AlphaFoldDB" id="K5WQJ6"/>
<dbReference type="OMA" id="KSPHIRI"/>
<dbReference type="RefSeq" id="XP_007331849.1">
    <property type="nucleotide sequence ID" value="XM_007331787.1"/>
</dbReference>
<sequence length="285" mass="32385">MVCDELPSHSNHGSMFERYRMWLQRSLPPNSKFILKMIAYDVRKQDYPTAEELRKFFDVVVLTASRADAAGQDSWIRRLTCFVQHVHNKSPHIRIYGNGFGHEIIGRALGGVVTDNGRWEYGWKPIKLTEFGKMVFGAKPFGLQQIHRDHVALDTLSDHFSSGSILLLGSTTKTANQGFVKVYQYCEECEFQGRIHGVHQHIHVMTVQGHPELTDSVVTKVVHHLAEEGILKEEAAKKYTGSESAEEPVSDENMPRLKWPGDDDGISVVGKAFWKMFGVKYHDDM</sequence>
<evidence type="ECO:0000313" key="2">
    <source>
        <dbReference type="EMBL" id="EKM77591.1"/>
    </source>
</evidence>
<dbReference type="GO" id="GO:0005634">
    <property type="term" value="C:nucleus"/>
    <property type="evidence" value="ECO:0007669"/>
    <property type="project" value="TreeGrafter"/>
</dbReference>
<dbReference type="eggNOG" id="KOG3179">
    <property type="taxonomic scope" value="Eukaryota"/>
</dbReference>
<evidence type="ECO:0000313" key="3">
    <source>
        <dbReference type="Proteomes" id="UP000008493"/>
    </source>
</evidence>
<dbReference type="Proteomes" id="UP000008493">
    <property type="component" value="Unassembled WGS sequence"/>
</dbReference>
<gene>
    <name evidence="2" type="ORF">AGABI1DRAFT_86519</name>
</gene>
<dbReference type="KEGG" id="abp:AGABI1DRAFT86519"/>
<accession>K5WQJ6</accession>
<dbReference type="PANTHER" id="PTHR42695">
    <property type="entry name" value="GLUTAMINE AMIDOTRANSFERASE YLR126C-RELATED"/>
    <property type="match status" value="1"/>
</dbReference>
<evidence type="ECO:0000256" key="1">
    <source>
        <dbReference type="SAM" id="MobiDB-lite"/>
    </source>
</evidence>
<dbReference type="SUPFAM" id="SSF52317">
    <property type="entry name" value="Class I glutamine amidotransferase-like"/>
    <property type="match status" value="1"/>
</dbReference>
<keyword evidence="3" id="KW-1185">Reference proteome</keyword>
<protein>
    <recommendedName>
        <fullName evidence="4">Glutamine amidotransferase domain-containing protein</fullName>
    </recommendedName>
</protein>
<dbReference type="EMBL" id="JH971395">
    <property type="protein sequence ID" value="EKM77591.1"/>
    <property type="molecule type" value="Genomic_DNA"/>
</dbReference>
<dbReference type="InterPro" id="IPR044992">
    <property type="entry name" value="ChyE-like"/>
</dbReference>
<dbReference type="Gene3D" id="3.40.50.880">
    <property type="match status" value="1"/>
</dbReference>
<proteinExistence type="predicted"/>
<evidence type="ECO:0008006" key="4">
    <source>
        <dbReference type="Google" id="ProtNLM"/>
    </source>
</evidence>
<dbReference type="HOGENOM" id="CLU_054974_0_0_1"/>
<dbReference type="InterPro" id="IPR029062">
    <property type="entry name" value="Class_I_gatase-like"/>
</dbReference>
<dbReference type="GO" id="GO:0005829">
    <property type="term" value="C:cytosol"/>
    <property type="evidence" value="ECO:0007669"/>
    <property type="project" value="TreeGrafter"/>
</dbReference>
<dbReference type="PANTHER" id="PTHR42695:SF5">
    <property type="entry name" value="GLUTAMINE AMIDOTRANSFERASE YLR126C-RELATED"/>
    <property type="match status" value="1"/>
</dbReference>
<dbReference type="OrthoDB" id="92161at2759"/>
<dbReference type="FunCoup" id="K5WQJ6">
    <property type="interactions" value="221"/>
</dbReference>
<organism evidence="2 3">
    <name type="scientific">Agaricus bisporus var. burnettii (strain JB137-S8 / ATCC MYA-4627 / FGSC 10392)</name>
    <name type="common">White button mushroom</name>
    <dbReference type="NCBI Taxonomy" id="597362"/>
    <lineage>
        <taxon>Eukaryota</taxon>
        <taxon>Fungi</taxon>
        <taxon>Dikarya</taxon>
        <taxon>Basidiomycota</taxon>
        <taxon>Agaricomycotina</taxon>
        <taxon>Agaricomycetes</taxon>
        <taxon>Agaricomycetidae</taxon>
        <taxon>Agaricales</taxon>
        <taxon>Agaricineae</taxon>
        <taxon>Agaricaceae</taxon>
        <taxon>Agaricus</taxon>
    </lineage>
</organism>
<dbReference type="STRING" id="597362.K5WQJ6"/>
<dbReference type="InParanoid" id="K5WQJ6"/>